<keyword evidence="6" id="KW-1185">Reference proteome</keyword>
<dbReference type="Gene3D" id="2.160.10.10">
    <property type="entry name" value="Hexapeptide repeat proteins"/>
    <property type="match status" value="1"/>
</dbReference>
<dbReference type="PANTHER" id="PTHR23416">
    <property type="entry name" value="SIALIC ACID SYNTHASE-RELATED"/>
    <property type="match status" value="1"/>
</dbReference>
<keyword evidence="3" id="KW-0677">Repeat</keyword>
<dbReference type="InterPro" id="IPR018357">
    <property type="entry name" value="Hexapep_transf_CS"/>
</dbReference>
<keyword evidence="2" id="KW-0808">Transferase</keyword>
<dbReference type="RefSeq" id="WP_196937350.1">
    <property type="nucleotide sequence ID" value="NZ_MU158689.1"/>
</dbReference>
<evidence type="ECO:0000256" key="1">
    <source>
        <dbReference type="ARBA" id="ARBA00007274"/>
    </source>
</evidence>
<proteinExistence type="inferred from homology"/>
<evidence type="ECO:0000313" key="6">
    <source>
        <dbReference type="Proteomes" id="UP000618319"/>
    </source>
</evidence>
<evidence type="ECO:0000256" key="4">
    <source>
        <dbReference type="SAM" id="Phobius"/>
    </source>
</evidence>
<keyword evidence="4" id="KW-0812">Transmembrane</keyword>
<protein>
    <submittedName>
        <fullName evidence="5">Colanic acid biosynthesis acetyltransferase</fullName>
    </submittedName>
</protein>
<keyword evidence="4" id="KW-0472">Membrane</keyword>
<dbReference type="EMBL" id="PSKQ01000010">
    <property type="protein sequence ID" value="MBE8719331.1"/>
    <property type="molecule type" value="Genomic_DNA"/>
</dbReference>
<organism evidence="5 6">
    <name type="scientific">Sphingobacterium pedocola</name>
    <dbReference type="NCBI Taxonomy" id="2082722"/>
    <lineage>
        <taxon>Bacteria</taxon>
        <taxon>Pseudomonadati</taxon>
        <taxon>Bacteroidota</taxon>
        <taxon>Sphingobacteriia</taxon>
        <taxon>Sphingobacteriales</taxon>
        <taxon>Sphingobacteriaceae</taxon>
        <taxon>Sphingobacterium</taxon>
    </lineage>
</organism>
<dbReference type="PROSITE" id="PS00101">
    <property type="entry name" value="HEXAPEP_TRANSFERASES"/>
    <property type="match status" value="1"/>
</dbReference>
<accession>A0ABR9T1W2</accession>
<dbReference type="InterPro" id="IPR051159">
    <property type="entry name" value="Hexapeptide_acetyltransf"/>
</dbReference>
<name>A0ABR9T1W2_9SPHI</name>
<evidence type="ECO:0000256" key="2">
    <source>
        <dbReference type="ARBA" id="ARBA00022679"/>
    </source>
</evidence>
<comment type="similarity">
    <text evidence="1">Belongs to the transferase hexapeptide repeat family.</text>
</comment>
<comment type="caution">
    <text evidence="5">The sequence shown here is derived from an EMBL/GenBank/DDBJ whole genome shotgun (WGS) entry which is preliminary data.</text>
</comment>
<evidence type="ECO:0000313" key="5">
    <source>
        <dbReference type="EMBL" id="MBE8719331.1"/>
    </source>
</evidence>
<sequence>MEIPKYIDTIPKSDKIKRLIWRVVSLFLFKPFSLPVFNVWRIYLLKLFGAKLQKGVNIYASAYIPAPWNLEMGEQSTLGPEVKLHIGKTVIGRKVTVSQRTYLCSATHEIDSINTPFIAGTITIGDFAWVAAETFIMTNVNIGEGAVVGARAAVFKDVAPWNVVGGNPAKFIKERKVKDWIC</sequence>
<reference evidence="5 6" key="1">
    <citation type="submission" date="2018-02" db="EMBL/GenBank/DDBJ databases">
        <title>Sphingobacterium KA21.</title>
        <authorList>
            <person name="Vasarhelyi B.M."/>
            <person name="Deshmukh S."/>
            <person name="Balint B."/>
            <person name="Kukolya J."/>
        </authorList>
    </citation>
    <scope>NUCLEOTIDE SEQUENCE [LARGE SCALE GENOMIC DNA]</scope>
    <source>
        <strain evidence="5 6">Ka21</strain>
    </source>
</reference>
<keyword evidence="4" id="KW-1133">Transmembrane helix</keyword>
<feature type="transmembrane region" description="Helical" evidence="4">
    <location>
        <begin position="20"/>
        <end position="44"/>
    </location>
</feature>
<dbReference type="Proteomes" id="UP000618319">
    <property type="component" value="Unassembled WGS sequence"/>
</dbReference>
<gene>
    <name evidence="5" type="ORF">C4F40_01125</name>
</gene>
<dbReference type="PANTHER" id="PTHR23416:SF23">
    <property type="entry name" value="ACETYLTRANSFERASE C18B11.09C-RELATED"/>
    <property type="match status" value="1"/>
</dbReference>
<dbReference type="SUPFAM" id="SSF51161">
    <property type="entry name" value="Trimeric LpxA-like enzymes"/>
    <property type="match status" value="1"/>
</dbReference>
<dbReference type="InterPro" id="IPR011004">
    <property type="entry name" value="Trimer_LpxA-like_sf"/>
</dbReference>
<evidence type="ECO:0000256" key="3">
    <source>
        <dbReference type="ARBA" id="ARBA00022737"/>
    </source>
</evidence>